<keyword evidence="5" id="KW-1185">Reference proteome</keyword>
<evidence type="ECO:0000256" key="3">
    <source>
        <dbReference type="PROSITE-ProRule" id="PRU00339"/>
    </source>
</evidence>
<dbReference type="eggNOG" id="COG0457">
    <property type="taxonomic scope" value="Bacteria"/>
</dbReference>
<gene>
    <name evidence="4" type="ordered locus">DMR_28440</name>
</gene>
<dbReference type="RefSeq" id="WP_015861500.1">
    <property type="nucleotide sequence ID" value="NC_012796.1"/>
</dbReference>
<feature type="repeat" description="TPR" evidence="3">
    <location>
        <begin position="105"/>
        <end position="138"/>
    </location>
</feature>
<evidence type="ECO:0000256" key="1">
    <source>
        <dbReference type="ARBA" id="ARBA00022737"/>
    </source>
</evidence>
<organism evidence="4 5">
    <name type="scientific">Solidesulfovibrio magneticus (strain ATCC 700980 / DSM 13731 / RS-1)</name>
    <name type="common">Desulfovibrio magneticus</name>
    <dbReference type="NCBI Taxonomy" id="573370"/>
    <lineage>
        <taxon>Bacteria</taxon>
        <taxon>Pseudomonadati</taxon>
        <taxon>Thermodesulfobacteriota</taxon>
        <taxon>Desulfovibrionia</taxon>
        <taxon>Desulfovibrionales</taxon>
        <taxon>Desulfovibrionaceae</taxon>
        <taxon>Solidesulfovibrio</taxon>
    </lineage>
</organism>
<dbReference type="SMART" id="SM00028">
    <property type="entry name" value="TPR"/>
    <property type="match status" value="6"/>
</dbReference>
<accession>C4XH32</accession>
<dbReference type="EMBL" id="AP010904">
    <property type="protein sequence ID" value="BAH76335.1"/>
    <property type="molecule type" value="Genomic_DNA"/>
</dbReference>
<dbReference type="Pfam" id="PF13181">
    <property type="entry name" value="TPR_8"/>
    <property type="match status" value="1"/>
</dbReference>
<keyword evidence="1" id="KW-0677">Repeat</keyword>
<dbReference type="PANTHER" id="PTHR44858:SF1">
    <property type="entry name" value="UDP-N-ACETYLGLUCOSAMINE--PEPTIDE N-ACETYLGLUCOSAMINYLTRANSFERASE SPINDLY-RELATED"/>
    <property type="match status" value="1"/>
</dbReference>
<dbReference type="InterPro" id="IPR050498">
    <property type="entry name" value="Ycf3"/>
</dbReference>
<dbReference type="Pfam" id="PF00515">
    <property type="entry name" value="TPR_1"/>
    <property type="match status" value="1"/>
</dbReference>
<dbReference type="InterPro" id="IPR019734">
    <property type="entry name" value="TPR_rpt"/>
</dbReference>
<dbReference type="OrthoDB" id="5469766at2"/>
<dbReference type="Proteomes" id="UP000009071">
    <property type="component" value="Chromosome"/>
</dbReference>
<proteinExistence type="predicted"/>
<dbReference type="AlphaFoldDB" id="C4XH32"/>
<feature type="repeat" description="TPR" evidence="3">
    <location>
        <begin position="242"/>
        <end position="275"/>
    </location>
</feature>
<dbReference type="PANTHER" id="PTHR44858">
    <property type="entry name" value="TETRATRICOPEPTIDE REPEAT PROTEIN 6"/>
    <property type="match status" value="1"/>
</dbReference>
<dbReference type="Gene3D" id="1.25.40.10">
    <property type="entry name" value="Tetratricopeptide repeat domain"/>
    <property type="match status" value="2"/>
</dbReference>
<dbReference type="HOGENOM" id="CLU_865268_0_0_7"/>
<keyword evidence="2 3" id="KW-0802">TPR repeat</keyword>
<evidence type="ECO:0000256" key="2">
    <source>
        <dbReference type="ARBA" id="ARBA00022803"/>
    </source>
</evidence>
<dbReference type="Pfam" id="PF13432">
    <property type="entry name" value="TPR_16"/>
    <property type="match status" value="2"/>
</dbReference>
<evidence type="ECO:0000313" key="5">
    <source>
        <dbReference type="Proteomes" id="UP000009071"/>
    </source>
</evidence>
<sequence>MPISAAPSCLRLVPRLASGWLLAGLLLVSLAAGCAQKRPPTPVRLAPETTAESPESVIMRATPAIAAGQATPTVYQERGEAYYRMGQFELAQKDFEQAQSAGGGAQTAYDLGAAAYMNQDYQKAINYFSDAIAKDATMAKAYNNRGVAAFALGQYDKAGADFSAAAGLGGQSAAASLFNRALAYQAQNEFDRALADYDRVIGLDPSQTAARNNKADIYITLRRYDEAAVELDTAIRRNSGDPDLYYNRALVREKLGNYPQAMEDYDRAAKLRSNFGQAYRNRGVLRLRLQMTREGCADLSLACQFGYCGHLEKAKNFGLCQ</sequence>
<protein>
    <submittedName>
        <fullName evidence="4">Uncharacterized protein</fullName>
    </submittedName>
</protein>
<dbReference type="PROSITE" id="PS50005">
    <property type="entry name" value="TPR"/>
    <property type="match status" value="3"/>
</dbReference>
<dbReference type="InterPro" id="IPR011990">
    <property type="entry name" value="TPR-like_helical_dom_sf"/>
</dbReference>
<evidence type="ECO:0000313" key="4">
    <source>
        <dbReference type="EMBL" id="BAH76335.1"/>
    </source>
</evidence>
<feature type="repeat" description="TPR" evidence="3">
    <location>
        <begin position="174"/>
        <end position="207"/>
    </location>
</feature>
<dbReference type="STRING" id="573370.DMR_28440"/>
<reference evidence="4 5" key="1">
    <citation type="journal article" date="2009" name="Genome Res.">
        <title>Whole genome sequence of Desulfovibrio magneticus strain RS-1 revealed common gene clusters in magnetotactic bacteria.</title>
        <authorList>
            <person name="Nakazawa H."/>
            <person name="Arakaki A."/>
            <person name="Narita-Yamada S."/>
            <person name="Yashiro I."/>
            <person name="Jinno K."/>
            <person name="Aoki N."/>
            <person name="Tsuruyama A."/>
            <person name="Okamura Y."/>
            <person name="Tanikawa S."/>
            <person name="Fujita N."/>
            <person name="Takeyama H."/>
            <person name="Matsunaga T."/>
        </authorList>
    </citation>
    <scope>NUCLEOTIDE SEQUENCE [LARGE SCALE GENOMIC DNA]</scope>
    <source>
        <strain evidence="5">ATCC 700980 / DSM 13731 / RS-1</strain>
    </source>
</reference>
<dbReference type="KEGG" id="dma:DMR_28440"/>
<dbReference type="SUPFAM" id="SSF48452">
    <property type="entry name" value="TPR-like"/>
    <property type="match status" value="1"/>
</dbReference>
<name>C4XH32_SOLM1</name>